<dbReference type="Gene3D" id="1.10.150.20">
    <property type="entry name" value="5' to 3' exonuclease, C-terminal subdomain"/>
    <property type="match status" value="1"/>
</dbReference>
<feature type="domain" description="SEC63" evidence="7">
    <location>
        <begin position="349"/>
        <end position="413"/>
    </location>
</feature>
<evidence type="ECO:0000313" key="9">
    <source>
        <dbReference type="EMBL" id="KIL66871.1"/>
    </source>
</evidence>
<dbReference type="PANTHER" id="PTHR24075">
    <property type="entry name" value="SEC63 DOMAIN-CONTAINING"/>
    <property type="match status" value="1"/>
</dbReference>
<dbReference type="Gene3D" id="1.10.10.10">
    <property type="entry name" value="Winged helix-like DNA-binding domain superfamily/Winged helix DNA-binding domain"/>
    <property type="match status" value="1"/>
</dbReference>
<keyword evidence="3" id="KW-0378">Hydrolase</keyword>
<evidence type="ECO:0000256" key="4">
    <source>
        <dbReference type="ARBA" id="ARBA00022806"/>
    </source>
</evidence>
<dbReference type="InterPro" id="IPR057842">
    <property type="entry name" value="WH_MER3"/>
</dbReference>
<dbReference type="InterPro" id="IPR004179">
    <property type="entry name" value="Sec63-dom"/>
</dbReference>
<dbReference type="InParanoid" id="A0A0C2XBX6"/>
<dbReference type="SUPFAM" id="SSF158702">
    <property type="entry name" value="Sec63 N-terminal domain-like"/>
    <property type="match status" value="1"/>
</dbReference>
<dbReference type="Proteomes" id="UP000054549">
    <property type="component" value="Unassembled WGS sequence"/>
</dbReference>
<keyword evidence="10" id="KW-1185">Reference proteome</keyword>
<reference evidence="9 10" key="1">
    <citation type="submission" date="2014-04" db="EMBL/GenBank/DDBJ databases">
        <title>Evolutionary Origins and Diversification of the Mycorrhizal Mutualists.</title>
        <authorList>
            <consortium name="DOE Joint Genome Institute"/>
            <consortium name="Mycorrhizal Genomics Consortium"/>
            <person name="Kohler A."/>
            <person name="Kuo A."/>
            <person name="Nagy L.G."/>
            <person name="Floudas D."/>
            <person name="Copeland A."/>
            <person name="Barry K.W."/>
            <person name="Cichocki N."/>
            <person name="Veneault-Fourrey C."/>
            <person name="LaButti K."/>
            <person name="Lindquist E.A."/>
            <person name="Lipzen A."/>
            <person name="Lundell T."/>
            <person name="Morin E."/>
            <person name="Murat C."/>
            <person name="Riley R."/>
            <person name="Ohm R."/>
            <person name="Sun H."/>
            <person name="Tunlid A."/>
            <person name="Henrissat B."/>
            <person name="Grigoriev I.V."/>
            <person name="Hibbett D.S."/>
            <person name="Martin F."/>
        </authorList>
    </citation>
    <scope>NUCLEOTIDE SEQUENCE [LARGE SCALE GENOMIC DNA]</scope>
    <source>
        <strain evidence="9 10">Koide BX008</strain>
    </source>
</reference>
<accession>A0A0C2XBX6</accession>
<dbReference type="Gene3D" id="3.40.50.300">
    <property type="entry name" value="P-loop containing nucleotide triphosphate hydrolases"/>
    <property type="match status" value="2"/>
</dbReference>
<dbReference type="GO" id="GO:0016020">
    <property type="term" value="C:membrane"/>
    <property type="evidence" value="ECO:0007669"/>
    <property type="project" value="UniProtKB-SubCell"/>
</dbReference>
<dbReference type="STRING" id="946122.A0A0C2XBX6"/>
<organism evidence="9 10">
    <name type="scientific">Amanita muscaria (strain Koide BX008)</name>
    <dbReference type="NCBI Taxonomy" id="946122"/>
    <lineage>
        <taxon>Eukaryota</taxon>
        <taxon>Fungi</taxon>
        <taxon>Dikarya</taxon>
        <taxon>Basidiomycota</taxon>
        <taxon>Agaricomycotina</taxon>
        <taxon>Agaricomycetes</taxon>
        <taxon>Agaricomycetidae</taxon>
        <taxon>Agaricales</taxon>
        <taxon>Pluteineae</taxon>
        <taxon>Amanitaceae</taxon>
        <taxon>Amanita</taxon>
    </lineage>
</organism>
<keyword evidence="2" id="KW-0812">Transmembrane</keyword>
<keyword evidence="6" id="KW-0472">Membrane</keyword>
<dbReference type="HOGENOM" id="CLU_527815_0_0_1"/>
<comment type="subcellular location">
    <subcellularLocation>
        <location evidence="1">Membrane</location>
        <topology evidence="1">Multi-pass membrane protein</topology>
    </subcellularLocation>
</comment>
<proteinExistence type="predicted"/>
<keyword evidence="4" id="KW-0067">ATP-binding</keyword>
<evidence type="ECO:0000256" key="5">
    <source>
        <dbReference type="ARBA" id="ARBA00022989"/>
    </source>
</evidence>
<keyword evidence="4" id="KW-0347">Helicase</keyword>
<dbReference type="Pfam" id="PF02889">
    <property type="entry name" value="Sec63"/>
    <property type="match status" value="1"/>
</dbReference>
<evidence type="ECO:0000256" key="6">
    <source>
        <dbReference type="ARBA" id="ARBA00023136"/>
    </source>
</evidence>
<feature type="domain" description="MER3 helicase-like winged helix" evidence="8">
    <location>
        <begin position="280"/>
        <end position="337"/>
    </location>
</feature>
<gene>
    <name evidence="9" type="ORF">M378DRAFT_160402</name>
</gene>
<dbReference type="Pfam" id="PF23445">
    <property type="entry name" value="WHD_SNRNP200"/>
    <property type="match status" value="1"/>
</dbReference>
<protein>
    <submittedName>
        <fullName evidence="9">Uncharacterized protein</fullName>
    </submittedName>
</protein>
<dbReference type="GO" id="GO:0003723">
    <property type="term" value="F:RNA binding"/>
    <property type="evidence" value="ECO:0007669"/>
    <property type="project" value="TreeGrafter"/>
</dbReference>
<keyword evidence="4" id="KW-0547">Nucleotide-binding</keyword>
<dbReference type="PANTHER" id="PTHR24075:SF5">
    <property type="entry name" value="U5 SMALL NUCLEAR RIBONUCLEOPROTEIN 200 KDA HELICASE"/>
    <property type="match status" value="1"/>
</dbReference>
<evidence type="ECO:0000259" key="7">
    <source>
        <dbReference type="Pfam" id="PF02889"/>
    </source>
</evidence>
<dbReference type="GO" id="GO:0000388">
    <property type="term" value="P:spliceosome conformational change to release U4 (or U4atac) and U1 (or U11)"/>
    <property type="evidence" value="ECO:0007669"/>
    <property type="project" value="TreeGrafter"/>
</dbReference>
<dbReference type="InterPro" id="IPR027417">
    <property type="entry name" value="P-loop_NTPase"/>
</dbReference>
<dbReference type="OrthoDB" id="5575at2759"/>
<evidence type="ECO:0000256" key="3">
    <source>
        <dbReference type="ARBA" id="ARBA00022801"/>
    </source>
</evidence>
<dbReference type="AlphaFoldDB" id="A0A0C2XBX6"/>
<keyword evidence="5" id="KW-1133">Transmembrane helix</keyword>
<dbReference type="GO" id="GO:0003724">
    <property type="term" value="F:RNA helicase activity"/>
    <property type="evidence" value="ECO:0007669"/>
    <property type="project" value="TreeGrafter"/>
</dbReference>
<dbReference type="SUPFAM" id="SSF52540">
    <property type="entry name" value="P-loop containing nucleoside triphosphate hydrolases"/>
    <property type="match status" value="1"/>
</dbReference>
<sequence length="516" mass="58221">MFSKLQGGKENVSLTGETSGQRKNVQKIGLLIADEVQLVGGEVGPTYEVIISRTRYVSAQTENKTPIVACGVSFANARDLGEWIGAPSHAIFNFSPAPYLAIVEYSSTKPVILFVPSRRQTKLTVDDILTPYRADEQPDLKFLNMDLESLLPHLDHLSDKGLAETLKHDKRIVQRLFESGAIHVLFASNDTIWSLPVASYTAIIMGVQYFEGKGHSYIEYPVMDVLQMMGRACRPMEDDRSRCVLMCQQTQKDFYRKFLAEGLPIESPPAYSYVRCYSLAEIAVKTIENKQDVMVILTWTYFYRWMTQNPNYYNLHNISHQHLSDHLSEQHVERSRELQVHSRRTFLIQLPPDLAADQQALVLKKIPNLLSACVDVISSRTWLSALGAMDPSQMCVQATWETDSPLKQIPHFDDELIKRSKAAGRDVATFVNSYLTLDVTHDLVKGMYTTGAPIILHVDEDEEDDGQIVVAFYPLASAVQLLVIKRDHHDIALDPIEVAEGEEIDSDEDELDSEED</sequence>
<name>A0A0C2XBX6_AMAMK</name>
<evidence type="ECO:0000256" key="2">
    <source>
        <dbReference type="ARBA" id="ARBA00022692"/>
    </source>
</evidence>
<dbReference type="InterPro" id="IPR036388">
    <property type="entry name" value="WH-like_DNA-bd_sf"/>
</dbReference>
<evidence type="ECO:0000313" key="10">
    <source>
        <dbReference type="Proteomes" id="UP000054549"/>
    </source>
</evidence>
<dbReference type="EMBL" id="KN818234">
    <property type="protein sequence ID" value="KIL66871.1"/>
    <property type="molecule type" value="Genomic_DNA"/>
</dbReference>
<evidence type="ECO:0000256" key="1">
    <source>
        <dbReference type="ARBA" id="ARBA00004141"/>
    </source>
</evidence>
<evidence type="ECO:0000259" key="8">
    <source>
        <dbReference type="Pfam" id="PF23445"/>
    </source>
</evidence>
<dbReference type="GO" id="GO:0005681">
    <property type="term" value="C:spliceosomal complex"/>
    <property type="evidence" value="ECO:0007669"/>
    <property type="project" value="TreeGrafter"/>
</dbReference>